<reference evidence="2" key="1">
    <citation type="journal article" date="2019" name="Int. J. Syst. Evol. Microbiol.">
        <title>The Global Catalogue of Microorganisms (GCM) 10K type strain sequencing project: providing services to taxonomists for standard genome sequencing and annotation.</title>
        <authorList>
            <consortium name="The Broad Institute Genomics Platform"/>
            <consortium name="The Broad Institute Genome Sequencing Center for Infectious Disease"/>
            <person name="Wu L."/>
            <person name="Ma J."/>
        </authorList>
    </citation>
    <scope>NUCLEOTIDE SEQUENCE [LARGE SCALE GENOMIC DNA]</scope>
    <source>
        <strain evidence="2">TBRC 4489</strain>
    </source>
</reference>
<keyword evidence="2" id="KW-1185">Reference proteome</keyword>
<gene>
    <name evidence="1" type="ORF">ACFOWE_31325</name>
</gene>
<accession>A0ABV8ILV7</accession>
<proteinExistence type="predicted"/>
<sequence>MADQQRVHRCLAAGCRATIPVQLFMCRNDWKRLPLGLRSELRSAYRRRNEDWAAYAAARETAKQAVARTPRPV</sequence>
<comment type="caution">
    <text evidence="1">The sequence shown here is derived from an EMBL/GenBank/DDBJ whole genome shotgun (WGS) entry which is preliminary data.</text>
</comment>
<name>A0ABV8ILV7_9ACTN</name>
<protein>
    <submittedName>
        <fullName evidence="1">Uncharacterized protein</fullName>
    </submittedName>
</protein>
<dbReference type="RefSeq" id="WP_377294251.1">
    <property type="nucleotide sequence ID" value="NZ_JBHSBM010000060.1"/>
</dbReference>
<dbReference type="Proteomes" id="UP001595850">
    <property type="component" value="Unassembled WGS sequence"/>
</dbReference>
<evidence type="ECO:0000313" key="1">
    <source>
        <dbReference type="EMBL" id="MFC4062805.1"/>
    </source>
</evidence>
<dbReference type="EMBL" id="JBHSBM010000060">
    <property type="protein sequence ID" value="MFC4062805.1"/>
    <property type="molecule type" value="Genomic_DNA"/>
</dbReference>
<evidence type="ECO:0000313" key="2">
    <source>
        <dbReference type="Proteomes" id="UP001595850"/>
    </source>
</evidence>
<organism evidence="1 2">
    <name type="scientific">Planomonospora corallina</name>
    <dbReference type="NCBI Taxonomy" id="1806052"/>
    <lineage>
        <taxon>Bacteria</taxon>
        <taxon>Bacillati</taxon>
        <taxon>Actinomycetota</taxon>
        <taxon>Actinomycetes</taxon>
        <taxon>Streptosporangiales</taxon>
        <taxon>Streptosporangiaceae</taxon>
        <taxon>Planomonospora</taxon>
    </lineage>
</organism>